<feature type="binding site" evidence="11">
    <location>
        <position position="246"/>
    </location>
    <ligand>
        <name>Zn(2+)</name>
        <dbReference type="ChEBI" id="CHEBI:29105"/>
    </ligand>
</feature>
<feature type="binding site" evidence="11">
    <location>
        <begin position="53"/>
        <end position="63"/>
    </location>
    <ligand>
        <name>ATP</name>
        <dbReference type="ChEBI" id="CHEBI:30616"/>
    </ligand>
</feature>
<evidence type="ECO:0000256" key="9">
    <source>
        <dbReference type="ARBA" id="ARBA00039149"/>
    </source>
</evidence>
<accession>A0ABD5WWK2</accession>
<comment type="catalytic activity">
    <reaction evidence="10 11">
        <text>7-carboxy-7-carbaguanine + NH4(+) + 2 ATP = 7-cyano-7-carbaguanine + 2 AMP + 2 diphosphate + 2 H(+)</text>
        <dbReference type="Rhea" id="RHEA:27982"/>
        <dbReference type="ChEBI" id="CHEBI:15378"/>
        <dbReference type="ChEBI" id="CHEBI:28938"/>
        <dbReference type="ChEBI" id="CHEBI:30616"/>
        <dbReference type="ChEBI" id="CHEBI:33019"/>
        <dbReference type="ChEBI" id="CHEBI:45075"/>
        <dbReference type="ChEBI" id="CHEBI:61036"/>
        <dbReference type="ChEBI" id="CHEBI:456215"/>
        <dbReference type="EC" id="6.3.4.20"/>
    </reaction>
</comment>
<evidence type="ECO:0000256" key="11">
    <source>
        <dbReference type="HAMAP-Rule" id="MF_01633"/>
    </source>
</evidence>
<keyword evidence="5 11" id="KW-0862">Zinc</keyword>
<evidence type="ECO:0000256" key="1">
    <source>
        <dbReference type="ARBA" id="ARBA00005061"/>
    </source>
</evidence>
<comment type="cofactor">
    <cofactor evidence="11">
        <name>Zn(2+)</name>
        <dbReference type="ChEBI" id="CHEBI:29105"/>
    </cofactor>
    <text evidence="11">Binds 1 zinc ion per subunit.</text>
</comment>
<dbReference type="GO" id="GO:0008270">
    <property type="term" value="F:zinc ion binding"/>
    <property type="evidence" value="ECO:0007669"/>
    <property type="project" value="UniProtKB-UniRule"/>
</dbReference>
<reference evidence="13 14" key="1">
    <citation type="journal article" date="2019" name="Int. J. Syst. Evol. Microbiol.">
        <title>The Global Catalogue of Microorganisms (GCM) 10K type strain sequencing project: providing services to taxonomists for standard genome sequencing and annotation.</title>
        <authorList>
            <consortium name="The Broad Institute Genomics Platform"/>
            <consortium name="The Broad Institute Genome Sequencing Center for Infectious Disease"/>
            <person name="Wu L."/>
            <person name="Ma J."/>
        </authorList>
    </citation>
    <scope>NUCLEOTIDE SEQUENCE [LARGE SCALE GENOMIC DNA]</scope>
    <source>
        <strain evidence="13 14">DT55</strain>
    </source>
</reference>
<dbReference type="InterPro" id="IPR018317">
    <property type="entry name" value="QueC"/>
</dbReference>
<keyword evidence="4 11" id="KW-0547">Nucleotide-binding</keyword>
<dbReference type="PANTHER" id="PTHR42914">
    <property type="entry name" value="7-CYANO-7-DEAZAGUANINE SYNTHASE"/>
    <property type="match status" value="1"/>
</dbReference>
<gene>
    <name evidence="11 13" type="primary">queC</name>
    <name evidence="13" type="ORF">ACFQKD_01380</name>
</gene>
<dbReference type="SUPFAM" id="SSF52402">
    <property type="entry name" value="Adenine nucleotide alpha hydrolases-like"/>
    <property type="match status" value="1"/>
</dbReference>
<dbReference type="InterPro" id="IPR014729">
    <property type="entry name" value="Rossmann-like_a/b/a_fold"/>
</dbReference>
<dbReference type="Proteomes" id="UP001596388">
    <property type="component" value="Unassembled WGS sequence"/>
</dbReference>
<name>A0ABD5WWK2_9EURY</name>
<feature type="compositionally biased region" description="Basic and acidic residues" evidence="12">
    <location>
        <begin position="34"/>
        <end position="45"/>
    </location>
</feature>
<feature type="region of interest" description="Disordered" evidence="12">
    <location>
        <begin position="1"/>
        <end position="49"/>
    </location>
</feature>
<comment type="caution">
    <text evidence="13">The sequence shown here is derived from an EMBL/GenBank/DDBJ whole genome shotgun (WGS) entry which is preliminary data.</text>
</comment>
<evidence type="ECO:0000256" key="6">
    <source>
        <dbReference type="ARBA" id="ARBA00022840"/>
    </source>
</evidence>
<keyword evidence="14" id="KW-1185">Reference proteome</keyword>
<protein>
    <recommendedName>
        <fullName evidence="9 11">7-cyano-7-deazaguanine synthase</fullName>
        <ecNumber evidence="9 11">6.3.4.20</ecNumber>
    </recommendedName>
    <alternativeName>
        <fullName evidence="11">7-cyano-7-carbaguanine synthase</fullName>
    </alternativeName>
    <alternativeName>
        <fullName evidence="11">Archaeosine biosynthesis protein QueC</fullName>
    </alternativeName>
    <alternativeName>
        <fullName evidence="11">PreQ(0) synthase</fullName>
    </alternativeName>
</protein>
<dbReference type="NCBIfam" id="TIGR00364">
    <property type="entry name" value="7-cyano-7-deazaguanine synthase QueC"/>
    <property type="match status" value="1"/>
</dbReference>
<proteinExistence type="inferred from homology"/>
<dbReference type="Gene3D" id="3.40.50.620">
    <property type="entry name" value="HUPs"/>
    <property type="match status" value="1"/>
</dbReference>
<evidence type="ECO:0000256" key="8">
    <source>
        <dbReference type="ARBA" id="ARBA00037993"/>
    </source>
</evidence>
<dbReference type="EC" id="6.3.4.20" evidence="9 11"/>
<keyword evidence="3 11" id="KW-0479">Metal-binding</keyword>
<feature type="compositionally biased region" description="Polar residues" evidence="12">
    <location>
        <begin position="1"/>
        <end position="15"/>
    </location>
</feature>
<sequence>MTDTTPTESADPTASTEDHENAATDSGNAAVDSDASHTARTDGGERPGAVVLVSGGMDSATTAYEARERGYDLHFLHTSYGQTTESKEYACAEALREELAVDDFLHIETDHLARIGASSLTDDSMAVADADMDDDSDEIPSSYVPFRNANLLSMAVSYAEANDCEAVFVGAHSEDYAGYPDCRPEFFAAFEAMVDVGTKPETSIDVVVPFVEDSKTDIAERGTELGVPYDLTWSCYREEAPACGTCDSCAFRLQAFQRLGIEDPIEYEERPDYTGEAAPGSQA</sequence>
<evidence type="ECO:0000256" key="5">
    <source>
        <dbReference type="ARBA" id="ARBA00022833"/>
    </source>
</evidence>
<dbReference type="GO" id="GO:0016879">
    <property type="term" value="F:ligase activity, forming carbon-nitrogen bonds"/>
    <property type="evidence" value="ECO:0007669"/>
    <property type="project" value="UniProtKB-UniRule"/>
</dbReference>
<evidence type="ECO:0000256" key="2">
    <source>
        <dbReference type="ARBA" id="ARBA00022598"/>
    </source>
</evidence>
<evidence type="ECO:0000256" key="7">
    <source>
        <dbReference type="ARBA" id="ARBA00037768"/>
    </source>
</evidence>
<evidence type="ECO:0000313" key="13">
    <source>
        <dbReference type="EMBL" id="MFC7095944.1"/>
    </source>
</evidence>
<keyword evidence="2 11" id="KW-0436">Ligase</keyword>
<feature type="binding site" evidence="11">
    <location>
        <position position="249"/>
    </location>
    <ligand>
        <name>Zn(2+)</name>
        <dbReference type="ChEBI" id="CHEBI:29105"/>
    </ligand>
</feature>
<comment type="similarity">
    <text evidence="8 11">Belongs to the QueC family.</text>
</comment>
<comment type="function">
    <text evidence="7 11">Catalyzes the ATP-dependent conversion of 7-carboxy-7-deazaguanine (CDG) to 7-cyano-7-deazaguanine (preQ(0)).</text>
</comment>
<organism evidence="13 14">
    <name type="scientific">Halobaculum marinum</name>
    <dbReference type="NCBI Taxonomy" id="3031996"/>
    <lineage>
        <taxon>Archaea</taxon>
        <taxon>Methanobacteriati</taxon>
        <taxon>Methanobacteriota</taxon>
        <taxon>Stenosarchaea group</taxon>
        <taxon>Halobacteria</taxon>
        <taxon>Halobacteriales</taxon>
        <taxon>Haloferacaceae</taxon>
        <taxon>Halobaculum</taxon>
    </lineage>
</organism>
<dbReference type="GO" id="GO:0005524">
    <property type="term" value="F:ATP binding"/>
    <property type="evidence" value="ECO:0007669"/>
    <property type="project" value="UniProtKB-UniRule"/>
</dbReference>
<dbReference type="Pfam" id="PF06508">
    <property type="entry name" value="QueC"/>
    <property type="match status" value="1"/>
</dbReference>
<feature type="binding site" evidence="11">
    <location>
        <position position="235"/>
    </location>
    <ligand>
        <name>Zn(2+)</name>
        <dbReference type="ChEBI" id="CHEBI:29105"/>
    </ligand>
</feature>
<dbReference type="EMBL" id="JBHTAG010000002">
    <property type="protein sequence ID" value="MFC7095944.1"/>
    <property type="molecule type" value="Genomic_DNA"/>
</dbReference>
<dbReference type="AlphaFoldDB" id="A0ABD5WWK2"/>
<evidence type="ECO:0000256" key="10">
    <source>
        <dbReference type="ARBA" id="ARBA00047890"/>
    </source>
</evidence>
<dbReference type="PANTHER" id="PTHR42914:SF1">
    <property type="entry name" value="7-CYANO-7-DEAZAGUANINE SYNTHASE"/>
    <property type="match status" value="1"/>
</dbReference>
<keyword evidence="6 11" id="KW-0067">ATP-binding</keyword>
<dbReference type="HAMAP" id="MF_01633">
    <property type="entry name" value="QueC"/>
    <property type="match status" value="1"/>
</dbReference>
<evidence type="ECO:0000313" key="14">
    <source>
        <dbReference type="Proteomes" id="UP001596388"/>
    </source>
</evidence>
<feature type="binding site" evidence="11">
    <location>
        <position position="243"/>
    </location>
    <ligand>
        <name>Zn(2+)</name>
        <dbReference type="ChEBI" id="CHEBI:29105"/>
    </ligand>
</feature>
<comment type="pathway">
    <text evidence="1 11">Purine metabolism; 7-cyano-7-deazaguanine biosynthesis.</text>
</comment>
<evidence type="ECO:0000256" key="4">
    <source>
        <dbReference type="ARBA" id="ARBA00022741"/>
    </source>
</evidence>
<evidence type="ECO:0000256" key="12">
    <source>
        <dbReference type="SAM" id="MobiDB-lite"/>
    </source>
</evidence>
<dbReference type="RefSeq" id="WP_390218534.1">
    <property type="nucleotide sequence ID" value="NZ_JBHTAG010000002.1"/>
</dbReference>
<evidence type="ECO:0000256" key="3">
    <source>
        <dbReference type="ARBA" id="ARBA00022723"/>
    </source>
</evidence>
<dbReference type="CDD" id="cd01995">
    <property type="entry name" value="QueC-like"/>
    <property type="match status" value="1"/>
</dbReference>